<dbReference type="AlphaFoldDB" id="A0A418V3N4"/>
<name>A0A418V3N4_RHOPL</name>
<evidence type="ECO:0000313" key="3">
    <source>
        <dbReference type="Proteomes" id="UP000285523"/>
    </source>
</evidence>
<comment type="caution">
    <text evidence="2">The sequence shown here is derived from an EMBL/GenBank/DDBJ whole genome shotgun (WGS) entry which is preliminary data.</text>
</comment>
<evidence type="ECO:0000256" key="1">
    <source>
        <dbReference type="SAM" id="MobiDB-lite"/>
    </source>
</evidence>
<protein>
    <submittedName>
        <fullName evidence="2">Uncharacterized protein</fullName>
    </submittedName>
</protein>
<sequence>MCRASTPCSATAHEGVDGRDKPGHDEHCSTSKYIRPAWGATRAVIAKSEVTKQSSVSALSWIASLRSQCPHRACMDVI</sequence>
<organism evidence="2 3">
    <name type="scientific">Rhodopseudomonas palustris</name>
    <dbReference type="NCBI Taxonomy" id="1076"/>
    <lineage>
        <taxon>Bacteria</taxon>
        <taxon>Pseudomonadati</taxon>
        <taxon>Pseudomonadota</taxon>
        <taxon>Alphaproteobacteria</taxon>
        <taxon>Hyphomicrobiales</taxon>
        <taxon>Nitrobacteraceae</taxon>
        <taxon>Rhodopseudomonas</taxon>
    </lineage>
</organism>
<accession>A0A418V3N4</accession>
<dbReference type="Proteomes" id="UP000285523">
    <property type="component" value="Unassembled WGS sequence"/>
</dbReference>
<dbReference type="OrthoDB" id="8141580at2"/>
<evidence type="ECO:0000313" key="2">
    <source>
        <dbReference type="EMBL" id="RJF70654.1"/>
    </source>
</evidence>
<feature type="region of interest" description="Disordered" evidence="1">
    <location>
        <begin position="1"/>
        <end position="28"/>
    </location>
</feature>
<feature type="compositionally biased region" description="Basic and acidic residues" evidence="1">
    <location>
        <begin position="14"/>
        <end position="28"/>
    </location>
</feature>
<proteinExistence type="predicted"/>
<reference evidence="2 3" key="1">
    <citation type="submission" date="2018-09" db="EMBL/GenBank/DDBJ databases">
        <title>Draft genome sequence of Rhodopseudomonas palustris 2.1.18.</title>
        <authorList>
            <person name="Robertson S.L."/>
            <person name="Meyer T.E."/>
            <person name="Kyndt J.A."/>
        </authorList>
    </citation>
    <scope>NUCLEOTIDE SEQUENCE [LARGE SCALE GENOMIC DNA]</scope>
    <source>
        <strain evidence="2 3">2.1.18</strain>
    </source>
</reference>
<dbReference type="EMBL" id="QYYD01000016">
    <property type="protein sequence ID" value="RJF70654.1"/>
    <property type="molecule type" value="Genomic_DNA"/>
</dbReference>
<gene>
    <name evidence="2" type="ORF">D4Q52_16470</name>
</gene>